<dbReference type="InterPro" id="IPR045851">
    <property type="entry name" value="AMP-bd_C_sf"/>
</dbReference>
<gene>
    <name evidence="5" type="ORF">ACFQ3F_03230</name>
</gene>
<dbReference type="Pfam" id="PF13193">
    <property type="entry name" value="AMP-binding_C"/>
    <property type="match status" value="1"/>
</dbReference>
<sequence length="543" mass="58429">MRDWKALLTQFDPEAAARYREAGWWRDRLLVEYVEDVAAEAADRTAVIDARGEITYGELGDQAEALASGLTRLGVTPGAVVSAQLPNWHEAVVLAVACSQLGAVLNTISPIFRERDIATMLRLAEPTVLIVPDAFNGFDHAAAVLRVLPALARTPSVAVIGAAPEGTVRWTDLLAGPAVDLPARPHPDDVAQLAFTSGTTGEPKGVLHTHNTLIASASSYDERYEIGPEDVIHMASTVGHQTGILFGITCPIVAGSAAVLQQSWNPVQFVELVEKHRISLTNGAIPFLTDTLHADNLDGQDMSSLRVFSCIGAGLPQALAEEAGRRLPTTKLVGGWGMTETGLAVTNLLTDTLETVCTVDGRPVPGAELRILDEMFVEDLPAGSEGHLVVRGPQRHLGFLQPGLSQANFLEGDWYVTGDRGYLTEAGDFVMTTRSKDIIVRGGENIPVAEVENLLLAHPSVAMVAVVAVPDERLGEKACACVRLEPGASFDFAGMEAWLRDHQLTKQFWPEYLKVLEGFPTTPSGKIQKFVLRDRMVSEVTAS</sequence>
<evidence type="ECO:0000256" key="1">
    <source>
        <dbReference type="ARBA" id="ARBA00006432"/>
    </source>
</evidence>
<evidence type="ECO:0000313" key="5">
    <source>
        <dbReference type="EMBL" id="MFD1246793.1"/>
    </source>
</evidence>
<dbReference type="InterPro" id="IPR020845">
    <property type="entry name" value="AMP-binding_CS"/>
</dbReference>
<accession>A0ABW3VY19</accession>
<dbReference type="PANTHER" id="PTHR43201:SF5">
    <property type="entry name" value="MEDIUM-CHAIN ACYL-COA LIGASE ACSF2, MITOCHONDRIAL"/>
    <property type="match status" value="1"/>
</dbReference>
<evidence type="ECO:0000313" key="6">
    <source>
        <dbReference type="Proteomes" id="UP001597229"/>
    </source>
</evidence>
<keyword evidence="6" id="KW-1185">Reference proteome</keyword>
<evidence type="ECO:0000259" key="3">
    <source>
        <dbReference type="Pfam" id="PF00501"/>
    </source>
</evidence>
<dbReference type="InterPro" id="IPR042099">
    <property type="entry name" value="ANL_N_sf"/>
</dbReference>
<feature type="domain" description="AMP-dependent synthetase/ligase" evidence="3">
    <location>
        <begin position="35"/>
        <end position="396"/>
    </location>
</feature>
<dbReference type="Gene3D" id="3.30.300.30">
    <property type="match status" value="1"/>
</dbReference>
<proteinExistence type="inferred from homology"/>
<dbReference type="Gene3D" id="3.40.50.12780">
    <property type="entry name" value="N-terminal domain of ligase-like"/>
    <property type="match status" value="1"/>
</dbReference>
<dbReference type="EMBL" id="JBHTLX010000005">
    <property type="protein sequence ID" value="MFD1246793.1"/>
    <property type="molecule type" value="Genomic_DNA"/>
</dbReference>
<reference evidence="6" key="1">
    <citation type="journal article" date="2019" name="Int. J. Syst. Evol. Microbiol.">
        <title>The Global Catalogue of Microorganisms (GCM) 10K type strain sequencing project: providing services to taxonomists for standard genome sequencing and annotation.</title>
        <authorList>
            <consortium name="The Broad Institute Genomics Platform"/>
            <consortium name="The Broad Institute Genome Sequencing Center for Infectious Disease"/>
            <person name="Wu L."/>
            <person name="Ma J."/>
        </authorList>
    </citation>
    <scope>NUCLEOTIDE SEQUENCE [LARGE SCALE GENOMIC DNA]</scope>
    <source>
        <strain evidence="6">CCUG 52478</strain>
    </source>
</reference>
<dbReference type="PANTHER" id="PTHR43201">
    <property type="entry name" value="ACYL-COA SYNTHETASE"/>
    <property type="match status" value="1"/>
</dbReference>
<dbReference type="SUPFAM" id="SSF56801">
    <property type="entry name" value="Acetyl-CoA synthetase-like"/>
    <property type="match status" value="1"/>
</dbReference>
<comment type="caution">
    <text evidence="5">The sequence shown here is derived from an EMBL/GenBank/DDBJ whole genome shotgun (WGS) entry which is preliminary data.</text>
</comment>
<comment type="similarity">
    <text evidence="1">Belongs to the ATP-dependent AMP-binding enzyme family.</text>
</comment>
<organism evidence="5 6">
    <name type="scientific">Nocardioides ginsengisoli</name>
    <dbReference type="NCBI Taxonomy" id="363868"/>
    <lineage>
        <taxon>Bacteria</taxon>
        <taxon>Bacillati</taxon>
        <taxon>Actinomycetota</taxon>
        <taxon>Actinomycetes</taxon>
        <taxon>Propionibacteriales</taxon>
        <taxon>Nocardioidaceae</taxon>
        <taxon>Nocardioides</taxon>
    </lineage>
</organism>
<dbReference type="PROSITE" id="PS00455">
    <property type="entry name" value="AMP_BINDING"/>
    <property type="match status" value="1"/>
</dbReference>
<feature type="domain" description="AMP-binding enzyme C-terminal" evidence="4">
    <location>
        <begin position="450"/>
        <end position="526"/>
    </location>
</feature>
<keyword evidence="2" id="KW-0436">Ligase</keyword>
<dbReference type="InterPro" id="IPR025110">
    <property type="entry name" value="AMP-bd_C"/>
</dbReference>
<name>A0ABW3VY19_9ACTN</name>
<evidence type="ECO:0000259" key="4">
    <source>
        <dbReference type="Pfam" id="PF13193"/>
    </source>
</evidence>
<dbReference type="Proteomes" id="UP001597229">
    <property type="component" value="Unassembled WGS sequence"/>
</dbReference>
<evidence type="ECO:0000256" key="2">
    <source>
        <dbReference type="ARBA" id="ARBA00022598"/>
    </source>
</evidence>
<dbReference type="Pfam" id="PF00501">
    <property type="entry name" value="AMP-binding"/>
    <property type="match status" value="1"/>
</dbReference>
<protein>
    <submittedName>
        <fullName evidence="5">AMP-binding protein</fullName>
    </submittedName>
</protein>
<dbReference type="InterPro" id="IPR000873">
    <property type="entry name" value="AMP-dep_synth/lig_dom"/>
</dbReference>
<dbReference type="RefSeq" id="WP_367917729.1">
    <property type="nucleotide sequence ID" value="NZ_BAABAC010000005.1"/>
</dbReference>